<dbReference type="EMBL" id="RYFI01000001">
    <property type="protein sequence ID" value="RXF75386.1"/>
    <property type="molecule type" value="Genomic_DNA"/>
</dbReference>
<feature type="binding site" evidence="8">
    <location>
        <begin position="20"/>
        <end position="22"/>
    </location>
    <ligand>
        <name>GTP</name>
        <dbReference type="ChEBI" id="CHEBI:37565"/>
    </ligand>
</feature>
<evidence type="ECO:0000256" key="7">
    <source>
        <dbReference type="ARBA" id="ARBA00023150"/>
    </source>
</evidence>
<dbReference type="GO" id="GO:0005737">
    <property type="term" value="C:cytoplasm"/>
    <property type="evidence" value="ECO:0007669"/>
    <property type="project" value="UniProtKB-SubCell"/>
</dbReference>
<dbReference type="GO" id="GO:0005525">
    <property type="term" value="F:GTP binding"/>
    <property type="evidence" value="ECO:0007669"/>
    <property type="project" value="UniProtKB-UniRule"/>
</dbReference>
<dbReference type="Pfam" id="PF12804">
    <property type="entry name" value="NTP_transf_3"/>
    <property type="match status" value="1"/>
</dbReference>
<evidence type="ECO:0000256" key="2">
    <source>
        <dbReference type="ARBA" id="ARBA00022679"/>
    </source>
</evidence>
<dbReference type="InterPro" id="IPR013482">
    <property type="entry name" value="Molybde_CF_guanTrfase"/>
</dbReference>
<keyword evidence="1 8" id="KW-0963">Cytoplasm</keyword>
<keyword evidence="5 8" id="KW-0460">Magnesium</keyword>
<dbReference type="AlphaFoldDB" id="A0A4Q0MQI8"/>
<dbReference type="GO" id="GO:1902758">
    <property type="term" value="P:bis(molybdopterin guanine dinucleotide)molybdenum biosynthetic process"/>
    <property type="evidence" value="ECO:0007669"/>
    <property type="project" value="TreeGrafter"/>
</dbReference>
<dbReference type="PANTHER" id="PTHR19136:SF81">
    <property type="entry name" value="MOLYBDENUM COFACTOR GUANYLYLTRANSFERASE"/>
    <property type="match status" value="1"/>
</dbReference>
<keyword evidence="7 8" id="KW-0501">Molybdenum cofactor biosynthesis</keyword>
<keyword evidence="2 8" id="KW-0808">Transferase</keyword>
<feature type="binding site" evidence="8">
    <location>
        <position position="33"/>
    </location>
    <ligand>
        <name>GTP</name>
        <dbReference type="ChEBI" id="CHEBI:37565"/>
    </ligand>
</feature>
<comment type="cofactor">
    <cofactor evidence="8">
        <name>Mg(2+)</name>
        <dbReference type="ChEBI" id="CHEBI:18420"/>
    </cofactor>
</comment>
<comment type="similarity">
    <text evidence="8">Belongs to the MobA family.</text>
</comment>
<dbReference type="HAMAP" id="MF_00316">
    <property type="entry name" value="MobA"/>
    <property type="match status" value="1"/>
</dbReference>
<comment type="subunit">
    <text evidence="8">Monomer.</text>
</comment>
<evidence type="ECO:0000256" key="8">
    <source>
        <dbReference type="HAMAP-Rule" id="MF_00316"/>
    </source>
</evidence>
<keyword evidence="10" id="KW-0548">Nucleotidyltransferase</keyword>
<dbReference type="EC" id="2.7.7.77" evidence="8"/>
<dbReference type="InterPro" id="IPR025877">
    <property type="entry name" value="MobA-like_NTP_Trfase"/>
</dbReference>
<dbReference type="OrthoDB" id="9788394at2"/>
<feature type="binding site" evidence="8">
    <location>
        <position position="79"/>
    </location>
    <ligand>
        <name>GTP</name>
        <dbReference type="ChEBI" id="CHEBI:37565"/>
    </ligand>
</feature>
<name>A0A4Q0MQI8_9HYPH</name>
<dbReference type="GO" id="GO:0046872">
    <property type="term" value="F:metal ion binding"/>
    <property type="evidence" value="ECO:0007669"/>
    <property type="project" value="UniProtKB-KW"/>
</dbReference>
<feature type="binding site" evidence="8">
    <location>
        <position position="113"/>
    </location>
    <ligand>
        <name>GTP</name>
        <dbReference type="ChEBI" id="CHEBI:37565"/>
    </ligand>
</feature>
<comment type="catalytic activity">
    <reaction evidence="8">
        <text>Mo-molybdopterin + GTP + H(+) = Mo-molybdopterin guanine dinucleotide + diphosphate</text>
        <dbReference type="Rhea" id="RHEA:34243"/>
        <dbReference type="ChEBI" id="CHEBI:15378"/>
        <dbReference type="ChEBI" id="CHEBI:33019"/>
        <dbReference type="ChEBI" id="CHEBI:37565"/>
        <dbReference type="ChEBI" id="CHEBI:71302"/>
        <dbReference type="ChEBI" id="CHEBI:71310"/>
        <dbReference type="EC" id="2.7.7.77"/>
    </reaction>
</comment>
<organism evidence="10 11">
    <name type="scientific">Hansschlegelia zhihuaiae</name>
    <dbReference type="NCBI Taxonomy" id="405005"/>
    <lineage>
        <taxon>Bacteria</taxon>
        <taxon>Pseudomonadati</taxon>
        <taxon>Pseudomonadota</taxon>
        <taxon>Alphaproteobacteria</taxon>
        <taxon>Hyphomicrobiales</taxon>
        <taxon>Methylopilaceae</taxon>
        <taxon>Hansschlegelia</taxon>
    </lineage>
</organism>
<evidence type="ECO:0000313" key="10">
    <source>
        <dbReference type="EMBL" id="RXF75386.1"/>
    </source>
</evidence>
<keyword evidence="11" id="KW-1185">Reference proteome</keyword>
<dbReference type="SUPFAM" id="SSF53448">
    <property type="entry name" value="Nucleotide-diphospho-sugar transferases"/>
    <property type="match status" value="1"/>
</dbReference>
<dbReference type="InterPro" id="IPR029044">
    <property type="entry name" value="Nucleotide-diphossugar_trans"/>
</dbReference>
<gene>
    <name evidence="8" type="primary">mobA</name>
    <name evidence="10" type="ORF">EK403_00535</name>
</gene>
<evidence type="ECO:0000256" key="1">
    <source>
        <dbReference type="ARBA" id="ARBA00022490"/>
    </source>
</evidence>
<dbReference type="Proteomes" id="UP000289708">
    <property type="component" value="Unassembled WGS sequence"/>
</dbReference>
<dbReference type="RefSeq" id="WP_128775564.1">
    <property type="nucleotide sequence ID" value="NZ_RYFI01000001.1"/>
</dbReference>
<accession>A0A4Q0MQI8</accession>
<protein>
    <recommendedName>
        <fullName evidence="8">Molybdenum cofactor guanylyltransferase</fullName>
        <shortName evidence="8">MoCo guanylyltransferase</shortName>
        <ecNumber evidence="8">2.7.7.77</ecNumber>
    </recommendedName>
    <alternativeName>
        <fullName evidence="8">GTP:molybdopterin guanylyltransferase</fullName>
    </alternativeName>
    <alternativeName>
        <fullName evidence="8">Mo-MPT guanylyltransferase</fullName>
    </alternativeName>
    <alternativeName>
        <fullName evidence="8">Molybdopterin guanylyltransferase</fullName>
    </alternativeName>
    <alternativeName>
        <fullName evidence="8">Molybdopterin-guanine dinucleotide synthase</fullName>
        <shortName evidence="8">MGD synthase</shortName>
    </alternativeName>
</protein>
<sequence>MTSGFPLPASGPSAVAGLVLMGGRASRMGGGDKALIAIAGRPALDRLLERFSPQVGALALSANGDPARFSAYGLPILADAPDGPEGPLAGVLSGLAWASTIPRATHLATAPGDAPCPPLDLVARLSAVAGEGAAVAEGARGVEPLHALWPLGAVSRLRTLVAEGVASPKRALELLGAGRVAFHDPLAFADLDEPADVARIEQAIRGR</sequence>
<evidence type="ECO:0000259" key="9">
    <source>
        <dbReference type="Pfam" id="PF12804"/>
    </source>
</evidence>
<reference evidence="10 11" key="1">
    <citation type="submission" date="2018-12" db="EMBL/GenBank/DDBJ databases">
        <title>bacterium Hansschlegelia zhihuaiae S113.</title>
        <authorList>
            <person name="He J."/>
        </authorList>
    </citation>
    <scope>NUCLEOTIDE SEQUENCE [LARGE SCALE GENOMIC DNA]</scope>
    <source>
        <strain evidence="10 11">S 113</strain>
    </source>
</reference>
<comment type="function">
    <text evidence="8">Transfers a GMP moiety from GTP to Mo-molybdopterin (Mo-MPT) cofactor (Moco or molybdenum cofactor) to form Mo-molybdopterin guanine dinucleotide (Mo-MGD) cofactor.</text>
</comment>
<feature type="domain" description="MobA-like NTP transferase" evidence="9">
    <location>
        <begin position="17"/>
        <end position="163"/>
    </location>
</feature>
<dbReference type="PANTHER" id="PTHR19136">
    <property type="entry name" value="MOLYBDENUM COFACTOR GUANYLYLTRANSFERASE"/>
    <property type="match status" value="1"/>
</dbReference>
<comment type="subcellular location">
    <subcellularLocation>
        <location evidence="8">Cytoplasm</location>
    </subcellularLocation>
</comment>
<dbReference type="Gene3D" id="3.90.550.10">
    <property type="entry name" value="Spore Coat Polysaccharide Biosynthesis Protein SpsA, Chain A"/>
    <property type="match status" value="1"/>
</dbReference>
<evidence type="ECO:0000313" key="11">
    <source>
        <dbReference type="Proteomes" id="UP000289708"/>
    </source>
</evidence>
<evidence type="ECO:0000256" key="6">
    <source>
        <dbReference type="ARBA" id="ARBA00023134"/>
    </source>
</evidence>
<keyword evidence="6 8" id="KW-0342">GTP-binding</keyword>
<comment type="caution">
    <text evidence="8">Lacks conserved residue(s) required for the propagation of feature annotation.</text>
</comment>
<comment type="caution">
    <text evidence="10">The sequence shown here is derived from an EMBL/GenBank/DDBJ whole genome shotgun (WGS) entry which is preliminary data.</text>
</comment>
<feature type="binding site" evidence="8">
    <location>
        <position position="113"/>
    </location>
    <ligand>
        <name>Mg(2+)</name>
        <dbReference type="ChEBI" id="CHEBI:18420"/>
    </ligand>
</feature>
<evidence type="ECO:0000256" key="5">
    <source>
        <dbReference type="ARBA" id="ARBA00022842"/>
    </source>
</evidence>
<keyword evidence="3 8" id="KW-0479">Metal-binding</keyword>
<evidence type="ECO:0000256" key="3">
    <source>
        <dbReference type="ARBA" id="ARBA00022723"/>
    </source>
</evidence>
<keyword evidence="4 8" id="KW-0547">Nucleotide-binding</keyword>
<proteinExistence type="inferred from homology"/>
<evidence type="ECO:0000256" key="4">
    <source>
        <dbReference type="ARBA" id="ARBA00022741"/>
    </source>
</evidence>
<comment type="domain">
    <text evidence="8">The N-terminal domain determines nucleotide recognition and specific binding, while the C-terminal domain determines the specific binding to the target protein.</text>
</comment>
<dbReference type="GO" id="GO:0061603">
    <property type="term" value="F:molybdenum cofactor guanylyltransferase activity"/>
    <property type="evidence" value="ECO:0007669"/>
    <property type="project" value="UniProtKB-EC"/>
</dbReference>
<dbReference type="CDD" id="cd02503">
    <property type="entry name" value="MobA"/>
    <property type="match status" value="1"/>
</dbReference>